<feature type="transmembrane region" description="Helical" evidence="2">
    <location>
        <begin position="113"/>
        <end position="136"/>
    </location>
</feature>
<dbReference type="Proteomes" id="UP000604046">
    <property type="component" value="Unassembled WGS sequence"/>
</dbReference>
<keyword evidence="2" id="KW-1133">Transmembrane helix</keyword>
<feature type="transmembrane region" description="Helical" evidence="2">
    <location>
        <begin position="323"/>
        <end position="341"/>
    </location>
</feature>
<comment type="caution">
    <text evidence="3">The sequence shown here is derived from an EMBL/GenBank/DDBJ whole genome shotgun (WGS) entry which is preliminary data.</text>
</comment>
<name>A0A812SFA5_9DINO</name>
<dbReference type="EMBL" id="CAJNDS010002445">
    <property type="protein sequence ID" value="CAE7477729.1"/>
    <property type="molecule type" value="Genomic_DNA"/>
</dbReference>
<sequence length="368" mass="39891">MVRETKQDSFVNGSIANTCLPFYGIVLSQAKTGALGAGSVSVVAVSLVGFAFNRPCTSPQGQAIGYTGCFDWSDWLLSMLAILAAFVSIGFIEHATSAAICAISKHRVEGISALAVLEVFCLACALAALCLLAKPWETYQTYEDGRTKSVDEWSIDVWMVFLGYSAVFAFGALATALALVLRNVLVKPWQRDSGDMPDVETSSDGSGSRSDASYTASSTASTPLVRSRSFLLAFVLAFLWSCFLFTAVVTPIWNFSMNSYFKSVSQYALFYWPVGELPCSLLDAEASCVGNGLCREISHWLPGFQPGVDACPWFSLKPFPDCVLYYGFLTLCVLCGAVIHTKPLSWPPGLTSDPKFGTHPPWTLNPKR</sequence>
<organism evidence="3 4">
    <name type="scientific">Symbiodinium natans</name>
    <dbReference type="NCBI Taxonomy" id="878477"/>
    <lineage>
        <taxon>Eukaryota</taxon>
        <taxon>Sar</taxon>
        <taxon>Alveolata</taxon>
        <taxon>Dinophyceae</taxon>
        <taxon>Suessiales</taxon>
        <taxon>Symbiodiniaceae</taxon>
        <taxon>Symbiodinium</taxon>
    </lineage>
</organism>
<dbReference type="AlphaFoldDB" id="A0A812SFA5"/>
<gene>
    <name evidence="3" type="ORF">SNAT2548_LOCUS26833</name>
</gene>
<proteinExistence type="predicted"/>
<keyword evidence="4" id="KW-1185">Reference proteome</keyword>
<feature type="transmembrane region" description="Helical" evidence="2">
    <location>
        <begin position="156"/>
        <end position="181"/>
    </location>
</feature>
<evidence type="ECO:0000313" key="4">
    <source>
        <dbReference type="Proteomes" id="UP000604046"/>
    </source>
</evidence>
<reference evidence="3" key="1">
    <citation type="submission" date="2021-02" db="EMBL/GenBank/DDBJ databases">
        <authorList>
            <person name="Dougan E. K."/>
            <person name="Rhodes N."/>
            <person name="Thang M."/>
            <person name="Chan C."/>
        </authorList>
    </citation>
    <scope>NUCLEOTIDE SEQUENCE</scope>
</reference>
<evidence type="ECO:0000313" key="3">
    <source>
        <dbReference type="EMBL" id="CAE7477729.1"/>
    </source>
</evidence>
<feature type="compositionally biased region" description="Low complexity" evidence="1">
    <location>
        <begin position="202"/>
        <end position="215"/>
    </location>
</feature>
<accession>A0A812SFA5</accession>
<feature type="region of interest" description="Disordered" evidence="1">
    <location>
        <begin position="194"/>
        <end position="215"/>
    </location>
</feature>
<evidence type="ECO:0000256" key="1">
    <source>
        <dbReference type="SAM" id="MobiDB-lite"/>
    </source>
</evidence>
<feature type="transmembrane region" description="Helical" evidence="2">
    <location>
        <begin position="33"/>
        <end position="52"/>
    </location>
</feature>
<protein>
    <submittedName>
        <fullName evidence="3">Uncharacterized protein</fullName>
    </submittedName>
</protein>
<feature type="transmembrane region" description="Helical" evidence="2">
    <location>
        <begin position="230"/>
        <end position="253"/>
    </location>
</feature>
<keyword evidence="2" id="KW-0472">Membrane</keyword>
<dbReference type="OrthoDB" id="442379at2759"/>
<feature type="transmembrane region" description="Helical" evidence="2">
    <location>
        <begin position="72"/>
        <end position="92"/>
    </location>
</feature>
<keyword evidence="2" id="KW-0812">Transmembrane</keyword>
<evidence type="ECO:0000256" key="2">
    <source>
        <dbReference type="SAM" id="Phobius"/>
    </source>
</evidence>